<proteinExistence type="predicted"/>
<name>A0A1J5PZV3_9ZZZZ</name>
<reference evidence="1" key="1">
    <citation type="submission" date="2016-10" db="EMBL/GenBank/DDBJ databases">
        <title>Sequence of Gallionella enrichment culture.</title>
        <authorList>
            <person name="Poehlein A."/>
            <person name="Muehling M."/>
            <person name="Daniel R."/>
        </authorList>
    </citation>
    <scope>NUCLEOTIDE SEQUENCE</scope>
</reference>
<accession>A0A1J5PZV3</accession>
<organism evidence="1">
    <name type="scientific">mine drainage metagenome</name>
    <dbReference type="NCBI Taxonomy" id="410659"/>
    <lineage>
        <taxon>unclassified sequences</taxon>
        <taxon>metagenomes</taxon>
        <taxon>ecological metagenomes</taxon>
    </lineage>
</organism>
<comment type="caution">
    <text evidence="1">The sequence shown here is derived from an EMBL/GenBank/DDBJ whole genome shotgun (WGS) entry which is preliminary data.</text>
</comment>
<dbReference type="PANTHER" id="PTHR35175:SF2">
    <property type="entry name" value="DUF1289 DOMAIN-CONTAINING PROTEIN"/>
    <property type="match status" value="1"/>
</dbReference>
<evidence type="ECO:0000313" key="1">
    <source>
        <dbReference type="EMBL" id="OIQ73303.1"/>
    </source>
</evidence>
<dbReference type="AlphaFoldDB" id="A0A1J5PZV3"/>
<dbReference type="PANTHER" id="PTHR35175">
    <property type="entry name" value="DUF1289 DOMAIN-CONTAINING PROTEIN"/>
    <property type="match status" value="1"/>
</dbReference>
<dbReference type="InterPro" id="IPR010710">
    <property type="entry name" value="DUF1289"/>
</dbReference>
<dbReference type="Pfam" id="PF06945">
    <property type="entry name" value="DUF1289"/>
    <property type="match status" value="1"/>
</dbReference>
<sequence length="70" mass="7819">MSDLPFPLPDTPCVGVCSTGFDDVCRGCLRTVVEVGRWIEMTEAEKREIWVRIVQEGYAPRRTTGKATST</sequence>
<protein>
    <recommendedName>
        <fullName evidence="2">Fe-S protein</fullName>
    </recommendedName>
</protein>
<gene>
    <name evidence="1" type="ORF">GALL_450600</name>
</gene>
<evidence type="ECO:0008006" key="2">
    <source>
        <dbReference type="Google" id="ProtNLM"/>
    </source>
</evidence>
<dbReference type="EMBL" id="MLJW01002918">
    <property type="protein sequence ID" value="OIQ73303.1"/>
    <property type="molecule type" value="Genomic_DNA"/>
</dbReference>